<dbReference type="InterPro" id="IPR036188">
    <property type="entry name" value="FAD/NAD-bd_sf"/>
</dbReference>
<dbReference type="PANTHER" id="PTHR11552">
    <property type="entry name" value="GLUCOSE-METHANOL-CHOLINE GMC OXIDOREDUCTASE"/>
    <property type="match status" value="1"/>
</dbReference>
<feature type="binding site" evidence="5">
    <location>
        <position position="83"/>
    </location>
    <ligand>
        <name>FAD</name>
        <dbReference type="ChEBI" id="CHEBI:57692"/>
    </ligand>
</feature>
<feature type="binding site" evidence="5">
    <location>
        <position position="223"/>
    </location>
    <ligand>
        <name>FAD</name>
        <dbReference type="ChEBI" id="CHEBI:57692"/>
    </ligand>
</feature>
<keyword evidence="4 5" id="KW-0274">FAD</keyword>
<reference evidence="7 8" key="1">
    <citation type="submission" date="2018-02" db="EMBL/GenBank/DDBJ databases">
        <title>Genome sequencing of Solimonas sp. HR-BB.</title>
        <authorList>
            <person name="Lee Y."/>
            <person name="Jeon C.O."/>
        </authorList>
    </citation>
    <scope>NUCLEOTIDE SEQUENCE [LARGE SCALE GENOMIC DNA]</scope>
    <source>
        <strain evidence="7 8">HR-BB</strain>
    </source>
</reference>
<evidence type="ECO:0000256" key="4">
    <source>
        <dbReference type="ARBA" id="ARBA00022827"/>
    </source>
</evidence>
<dbReference type="OrthoDB" id="9785276at2"/>
<dbReference type="GO" id="GO:0016614">
    <property type="term" value="F:oxidoreductase activity, acting on CH-OH group of donors"/>
    <property type="evidence" value="ECO:0007669"/>
    <property type="project" value="InterPro"/>
</dbReference>
<dbReference type="Proteomes" id="UP000238220">
    <property type="component" value="Unassembled WGS sequence"/>
</dbReference>
<dbReference type="Gene3D" id="3.50.50.60">
    <property type="entry name" value="FAD/NAD(P)-binding domain"/>
    <property type="match status" value="1"/>
</dbReference>
<dbReference type="GO" id="GO:0050660">
    <property type="term" value="F:flavin adenine dinucleotide binding"/>
    <property type="evidence" value="ECO:0007669"/>
    <property type="project" value="InterPro"/>
</dbReference>
<evidence type="ECO:0000259" key="6">
    <source>
        <dbReference type="PROSITE" id="PS00624"/>
    </source>
</evidence>
<organism evidence="7 8">
    <name type="scientific">Solimonas fluminis</name>
    <dbReference type="NCBI Taxonomy" id="2086571"/>
    <lineage>
        <taxon>Bacteria</taxon>
        <taxon>Pseudomonadati</taxon>
        <taxon>Pseudomonadota</taxon>
        <taxon>Gammaproteobacteria</taxon>
        <taxon>Nevskiales</taxon>
        <taxon>Nevskiaceae</taxon>
        <taxon>Solimonas</taxon>
    </lineage>
</organism>
<name>A0A2S5TEH7_9GAMM</name>
<proteinExistence type="inferred from homology"/>
<evidence type="ECO:0000256" key="3">
    <source>
        <dbReference type="ARBA" id="ARBA00022630"/>
    </source>
</evidence>
<evidence type="ECO:0000313" key="7">
    <source>
        <dbReference type="EMBL" id="PPE73401.1"/>
    </source>
</evidence>
<dbReference type="Pfam" id="PF00732">
    <property type="entry name" value="GMC_oxred_N"/>
    <property type="match status" value="1"/>
</dbReference>
<dbReference type="PROSITE" id="PS00624">
    <property type="entry name" value="GMC_OXRED_2"/>
    <property type="match status" value="1"/>
</dbReference>
<feature type="domain" description="Glucose-methanol-choline oxidoreductase N-terminal" evidence="6">
    <location>
        <begin position="258"/>
        <end position="272"/>
    </location>
</feature>
<dbReference type="PANTHER" id="PTHR11552:SF147">
    <property type="entry name" value="CHOLINE DEHYDROGENASE, MITOCHONDRIAL"/>
    <property type="match status" value="1"/>
</dbReference>
<evidence type="ECO:0000256" key="1">
    <source>
        <dbReference type="ARBA" id="ARBA00001974"/>
    </source>
</evidence>
<keyword evidence="8" id="KW-1185">Reference proteome</keyword>
<dbReference type="InterPro" id="IPR000172">
    <property type="entry name" value="GMC_OxRdtase_N"/>
</dbReference>
<evidence type="ECO:0000256" key="5">
    <source>
        <dbReference type="PIRSR" id="PIRSR000137-2"/>
    </source>
</evidence>
<keyword evidence="3" id="KW-0285">Flavoprotein</keyword>
<protein>
    <submittedName>
        <fullName evidence="7">GMC family oxidoreductase</fullName>
    </submittedName>
</protein>
<dbReference type="RefSeq" id="WP_104230997.1">
    <property type="nucleotide sequence ID" value="NZ_PSNW01000007.1"/>
</dbReference>
<dbReference type="Pfam" id="PF05199">
    <property type="entry name" value="GMC_oxred_C"/>
    <property type="match status" value="1"/>
</dbReference>
<dbReference type="NCBIfam" id="NF002550">
    <property type="entry name" value="PRK02106.1"/>
    <property type="match status" value="1"/>
</dbReference>
<dbReference type="SUPFAM" id="SSF54373">
    <property type="entry name" value="FAD-linked reductases, C-terminal domain"/>
    <property type="match status" value="1"/>
</dbReference>
<comment type="caution">
    <text evidence="7">The sequence shown here is derived from an EMBL/GenBank/DDBJ whole genome shotgun (WGS) entry which is preliminary data.</text>
</comment>
<dbReference type="Gene3D" id="3.30.560.10">
    <property type="entry name" value="Glucose Oxidase, domain 3"/>
    <property type="match status" value="1"/>
</dbReference>
<dbReference type="EMBL" id="PSNW01000007">
    <property type="protein sequence ID" value="PPE73401.1"/>
    <property type="molecule type" value="Genomic_DNA"/>
</dbReference>
<sequence>MAEYDYIVVGAGSAGCAVANRLSADGQRRVCLIEAGPDDRNPLIRMPLGVVALVRGWFANWNFWTEPQPHCAGRRIHQPRGKVLGGSSSINATVCTRGHAWDYDHWAELGCEGWSYEDVLPYFIRSENYQAPLAEGDRRFHGQGGPLNVMERRYTSPLSETFVEAAQQCGHRRNDDFNGAAQEGFGTFKVFQKDGERCSNARGYLPPEVRNRPNLTILTGAQVTQVLLEGKRAVGVKLRRDGRDEEIRAQDEVILSAGAFQSPQILLLSGIGPRAELEKHGIPVRHELPGVGENLQDHLDVIVETRARSRAPISWHPSSLLRSLRSLFEYLFLRRGELSSNVVETGGFLKSSPAEPIPDLQCHFAPTANVENGFRLSAMLDYRYIAFVCDLRPLARGSVRLASADPLAPPRIDGNFLSERRDVARLVAGVRAMRQILAQRAFDTHRGEELSPGPAVQSDAELEDWVRRNAGSNFHPVGTCKMGRDPLAVVDPQLRVHGLQGLRVIDASIMPTLNGSNTNAPSTMIGEKGADLVLAHGAGKNHFRQASRDTAHLPTEETTA</sequence>
<evidence type="ECO:0000256" key="2">
    <source>
        <dbReference type="ARBA" id="ARBA00010790"/>
    </source>
</evidence>
<feature type="binding site" evidence="5">
    <location>
        <begin position="91"/>
        <end position="94"/>
    </location>
    <ligand>
        <name>FAD</name>
        <dbReference type="ChEBI" id="CHEBI:57692"/>
    </ligand>
</feature>
<dbReference type="AlphaFoldDB" id="A0A2S5TEH7"/>
<gene>
    <name evidence="7" type="ORF">C3942_14135</name>
</gene>
<evidence type="ECO:0000313" key="8">
    <source>
        <dbReference type="Proteomes" id="UP000238220"/>
    </source>
</evidence>
<accession>A0A2S5TEH7</accession>
<dbReference type="InterPro" id="IPR012132">
    <property type="entry name" value="GMC_OxRdtase"/>
</dbReference>
<comment type="cofactor">
    <cofactor evidence="1 5">
        <name>FAD</name>
        <dbReference type="ChEBI" id="CHEBI:57692"/>
    </cofactor>
</comment>
<dbReference type="SUPFAM" id="SSF51905">
    <property type="entry name" value="FAD/NAD(P)-binding domain"/>
    <property type="match status" value="1"/>
</dbReference>
<comment type="similarity">
    <text evidence="2">Belongs to the GMC oxidoreductase family.</text>
</comment>
<dbReference type="InterPro" id="IPR007867">
    <property type="entry name" value="GMC_OxRtase_C"/>
</dbReference>
<dbReference type="PIRSF" id="PIRSF000137">
    <property type="entry name" value="Alcohol_oxidase"/>
    <property type="match status" value="1"/>
</dbReference>